<gene>
    <name evidence="6" type="ORF">EDC57_0313</name>
</gene>
<evidence type="ECO:0000256" key="2">
    <source>
        <dbReference type="ARBA" id="ARBA00023015"/>
    </source>
</evidence>
<comment type="caution">
    <text evidence="6">The sequence shown here is derived from an EMBL/GenBank/DDBJ whole genome shotgun (WGS) entry which is preliminary data.</text>
</comment>
<dbReference type="SUPFAM" id="SSF46785">
    <property type="entry name" value="Winged helix' DNA-binding domain"/>
    <property type="match status" value="1"/>
</dbReference>
<evidence type="ECO:0000259" key="5">
    <source>
        <dbReference type="PROSITE" id="PS50931"/>
    </source>
</evidence>
<dbReference type="PROSITE" id="PS50931">
    <property type="entry name" value="HTH_LYSR"/>
    <property type="match status" value="1"/>
</dbReference>
<dbReference type="Pfam" id="PF00126">
    <property type="entry name" value="HTH_1"/>
    <property type="match status" value="1"/>
</dbReference>
<dbReference type="PANTHER" id="PTHR30126">
    <property type="entry name" value="HTH-TYPE TRANSCRIPTIONAL REGULATOR"/>
    <property type="match status" value="1"/>
</dbReference>
<dbReference type="SUPFAM" id="SSF53850">
    <property type="entry name" value="Periplasmic binding protein-like II"/>
    <property type="match status" value="1"/>
</dbReference>
<feature type="domain" description="HTH lysR-type" evidence="5">
    <location>
        <begin position="5"/>
        <end position="62"/>
    </location>
</feature>
<keyword evidence="3" id="KW-0238">DNA-binding</keyword>
<dbReference type="EMBL" id="RJVI01000001">
    <property type="protein sequence ID" value="ROR34417.1"/>
    <property type="molecule type" value="Genomic_DNA"/>
</dbReference>
<dbReference type="InterPro" id="IPR005119">
    <property type="entry name" value="LysR_subst-bd"/>
</dbReference>
<keyword evidence="7" id="KW-1185">Reference proteome</keyword>
<name>A0A3N1YAK1_9GAMM</name>
<proteinExistence type="inferred from homology"/>
<dbReference type="OrthoDB" id="5293066at2"/>
<dbReference type="InterPro" id="IPR036390">
    <property type="entry name" value="WH_DNA-bd_sf"/>
</dbReference>
<dbReference type="Gene3D" id="1.10.10.10">
    <property type="entry name" value="Winged helix-like DNA-binding domain superfamily/Winged helix DNA-binding domain"/>
    <property type="match status" value="1"/>
</dbReference>
<keyword evidence="4" id="KW-0804">Transcription</keyword>
<reference evidence="6 7" key="1">
    <citation type="submission" date="2018-11" db="EMBL/GenBank/DDBJ databases">
        <title>Genomic Encyclopedia of Type Strains, Phase IV (KMG-IV): sequencing the most valuable type-strain genomes for metagenomic binning, comparative biology and taxonomic classification.</title>
        <authorList>
            <person name="Goeker M."/>
        </authorList>
    </citation>
    <scope>NUCLEOTIDE SEQUENCE [LARGE SCALE GENOMIC DNA]</scope>
    <source>
        <strain evidence="6 7">DSM 100275</strain>
    </source>
</reference>
<keyword evidence="2" id="KW-0805">Transcription regulation</keyword>
<sequence length="303" mass="33072">MRPRISLDALVVLDAIERRGSFAAAAEELHRVPSAITYTVQKLEQDLGVVLFDRSGHRARLTEAGRVLVEQGRNLLWAAGGLERMVRQVATGWEAELAVAVSDLLPLERLFPLVEAFYAEHHGTRLRLLREVFGGVWDALASGRADLAIGASGEGPANGGYATRPLGHLPFVFVVPRGHPLAEAPEPVSDQVLLRHRAVAAADSSRRLPPRTAALLSGQDVLTLPEMRDKVAAHRHGLGVGHVPRYLVAADLAAGRLVEKRLAHASAPADLHLAWREDARGRALAWFVERLERDRPFADLLEP</sequence>
<dbReference type="Proteomes" id="UP000276634">
    <property type="component" value="Unassembled WGS sequence"/>
</dbReference>
<organism evidence="6 7">
    <name type="scientific">Inmirania thermothiophila</name>
    <dbReference type="NCBI Taxonomy" id="1750597"/>
    <lineage>
        <taxon>Bacteria</taxon>
        <taxon>Pseudomonadati</taxon>
        <taxon>Pseudomonadota</taxon>
        <taxon>Gammaproteobacteria</taxon>
        <taxon>Chromatiales</taxon>
        <taxon>Ectothiorhodospiraceae</taxon>
        <taxon>Inmirania</taxon>
    </lineage>
</organism>
<accession>A0A3N1YAK1</accession>
<evidence type="ECO:0000256" key="4">
    <source>
        <dbReference type="ARBA" id="ARBA00023163"/>
    </source>
</evidence>
<evidence type="ECO:0000313" key="6">
    <source>
        <dbReference type="EMBL" id="ROR34417.1"/>
    </source>
</evidence>
<evidence type="ECO:0000256" key="3">
    <source>
        <dbReference type="ARBA" id="ARBA00023125"/>
    </source>
</evidence>
<dbReference type="InterPro" id="IPR036388">
    <property type="entry name" value="WH-like_DNA-bd_sf"/>
</dbReference>
<dbReference type="Gene3D" id="3.40.190.10">
    <property type="entry name" value="Periplasmic binding protein-like II"/>
    <property type="match status" value="2"/>
</dbReference>
<dbReference type="InterPro" id="IPR000847">
    <property type="entry name" value="LysR_HTH_N"/>
</dbReference>
<comment type="similarity">
    <text evidence="1">Belongs to the LysR transcriptional regulatory family.</text>
</comment>
<evidence type="ECO:0000313" key="7">
    <source>
        <dbReference type="Proteomes" id="UP000276634"/>
    </source>
</evidence>
<dbReference type="GO" id="GO:0003700">
    <property type="term" value="F:DNA-binding transcription factor activity"/>
    <property type="evidence" value="ECO:0007669"/>
    <property type="project" value="InterPro"/>
</dbReference>
<dbReference type="AlphaFoldDB" id="A0A3N1YAK1"/>
<evidence type="ECO:0000256" key="1">
    <source>
        <dbReference type="ARBA" id="ARBA00009437"/>
    </source>
</evidence>
<dbReference type="RefSeq" id="WP_123399568.1">
    <property type="nucleotide sequence ID" value="NZ_RJVI01000001.1"/>
</dbReference>
<dbReference type="PANTHER" id="PTHR30126:SF4">
    <property type="entry name" value="LYSR FAMILY TRANSCRIPTIONAL REGULATOR"/>
    <property type="match status" value="1"/>
</dbReference>
<protein>
    <submittedName>
        <fullName evidence="6">LysR family transcriptional regulator</fullName>
    </submittedName>
</protein>
<dbReference type="Pfam" id="PF03466">
    <property type="entry name" value="LysR_substrate"/>
    <property type="match status" value="1"/>
</dbReference>
<dbReference type="GO" id="GO:0000976">
    <property type="term" value="F:transcription cis-regulatory region binding"/>
    <property type="evidence" value="ECO:0007669"/>
    <property type="project" value="TreeGrafter"/>
</dbReference>